<evidence type="ECO:0000256" key="5">
    <source>
        <dbReference type="ARBA" id="ARBA00022840"/>
    </source>
</evidence>
<keyword evidence="7" id="KW-0206">Cytoskeleton</keyword>
<evidence type="ECO:0000256" key="6">
    <source>
        <dbReference type="ARBA" id="ARBA00022846"/>
    </source>
</evidence>
<feature type="compositionally biased region" description="Acidic residues" evidence="9">
    <location>
        <begin position="98"/>
        <end position="114"/>
    </location>
</feature>
<keyword evidence="6" id="KW-0966">Cell projection</keyword>
<keyword evidence="5" id="KW-0067">ATP-binding</keyword>
<proteinExistence type="predicted"/>
<keyword evidence="4" id="KW-0547">Nucleotide-binding</keyword>
<feature type="region of interest" description="Disordered" evidence="9">
    <location>
        <begin position="255"/>
        <end position="274"/>
    </location>
</feature>
<sequence length="636" mass="71236">MGPAASARAVLPGQAAPATTGRRGCHHPWLDPDQLKRARLHVERAIKEKKIFTVQGPYPVIRSLLRARGWVERKLPGAGRAGSWLEQRHGSQGKQLQEEEEGSDGGSAEQEEAVLDLQLGSTWPSLGTTEPPRPPEEEEEEEKEWWDEDPDGIHDLMSRLVRDQVPYFIWTNRLSAVDCRLLRQDQVVNHYAQVGAFTTKEGLCLNLRNLPWFDQADPDTFFPRCYRLGAADERQAFIEDFCLTAARSLLKVALERTEQPPKSSEGPGAPGPPLTPQLVEEALQICGQHLSSLGHQDIDKDPPSPRTDWDRFLRDYYCVVHEGARLVLSGAQREQCQALLQRLAGRLPQLGMEGDCNIWILKPGAKSRGRGIVCTARLEEVLQLAGCCVAPLVRVGEWVVQKYVERPLLIFGTKFDIRQWFLVTDWNPLTIWFYRESYLRFCSRLFSLRRLDPARHLCNVSIQKQCRQARGRPPQLPPDQIWSCRQLQAYLAQVGQAGTWHQVMVPGMKAAVVGALRSAQDLVGSRKGSFELYGADFVFGEDCQPWLLEINASPTMAPSSAVTSRLCASVQRDTLRVVIDRRDDPDCPTGAFELIYKEGAVSAWAGPQHLDPWPGAAEPHCEEAAHGTCQGDAEEL</sequence>
<name>A0ABC9XA66_GRUJA</name>
<evidence type="ECO:0000256" key="2">
    <source>
        <dbReference type="ARBA" id="ARBA00022490"/>
    </source>
</evidence>
<evidence type="ECO:0000256" key="9">
    <source>
        <dbReference type="SAM" id="MobiDB-lite"/>
    </source>
</evidence>
<dbReference type="Gene3D" id="3.30.470.20">
    <property type="entry name" value="ATP-grasp fold, B domain"/>
    <property type="match status" value="1"/>
</dbReference>
<feature type="region of interest" description="Disordered" evidence="9">
    <location>
        <begin position="81"/>
        <end position="149"/>
    </location>
</feature>
<accession>A0ABC9XA66</accession>
<dbReference type="FunFam" id="3.30.470.20:FF:000032">
    <property type="entry name" value="tubulin monoglycylase TTLL3 isoform X2"/>
    <property type="match status" value="1"/>
</dbReference>
<keyword evidence="2" id="KW-0963">Cytoplasm</keyword>
<dbReference type="Proteomes" id="UP001623348">
    <property type="component" value="Unassembled WGS sequence"/>
</dbReference>
<dbReference type="AlphaFoldDB" id="A0ABC9XA66"/>
<dbReference type="GO" id="GO:0070735">
    <property type="term" value="F:protein-glycine ligase activity"/>
    <property type="evidence" value="ECO:0007669"/>
    <property type="project" value="UniProtKB-ARBA"/>
</dbReference>
<keyword evidence="6" id="KW-0969">Cilium</keyword>
<dbReference type="InterPro" id="IPR004344">
    <property type="entry name" value="TTL/TTLL_fam"/>
</dbReference>
<dbReference type="InterPro" id="IPR051437">
    <property type="entry name" value="TTLL_monoglycylase"/>
</dbReference>
<dbReference type="PANTHER" id="PTHR45870:SF2">
    <property type="entry name" value="TUBULIN MONOGLYCYLASE TTLL3"/>
    <property type="match status" value="1"/>
</dbReference>
<organism evidence="10 11">
    <name type="scientific">Grus japonensis</name>
    <name type="common">Japanese crane</name>
    <name type="synonym">Red-crowned crane</name>
    <dbReference type="NCBI Taxonomy" id="30415"/>
    <lineage>
        <taxon>Eukaryota</taxon>
        <taxon>Metazoa</taxon>
        <taxon>Chordata</taxon>
        <taxon>Craniata</taxon>
        <taxon>Vertebrata</taxon>
        <taxon>Euteleostomi</taxon>
        <taxon>Archelosauria</taxon>
        <taxon>Archosauria</taxon>
        <taxon>Dinosauria</taxon>
        <taxon>Saurischia</taxon>
        <taxon>Theropoda</taxon>
        <taxon>Coelurosauria</taxon>
        <taxon>Aves</taxon>
        <taxon>Neognathae</taxon>
        <taxon>Neoaves</taxon>
        <taxon>Gruiformes</taxon>
        <taxon>Gruidae</taxon>
        <taxon>Grus</taxon>
    </lineage>
</organism>
<feature type="compositionally biased region" description="Polar residues" evidence="9">
    <location>
        <begin position="119"/>
        <end position="128"/>
    </location>
</feature>
<dbReference type="EMBL" id="BAAFJT010000011">
    <property type="protein sequence ID" value="GAB0194491.1"/>
    <property type="molecule type" value="Genomic_DNA"/>
</dbReference>
<evidence type="ECO:0000256" key="1">
    <source>
        <dbReference type="ARBA" id="ARBA00004611"/>
    </source>
</evidence>
<dbReference type="GO" id="GO:0005524">
    <property type="term" value="F:ATP binding"/>
    <property type="evidence" value="ECO:0007669"/>
    <property type="project" value="UniProtKB-KW"/>
</dbReference>
<evidence type="ECO:0000256" key="4">
    <source>
        <dbReference type="ARBA" id="ARBA00022741"/>
    </source>
</evidence>
<dbReference type="PANTHER" id="PTHR45870">
    <property type="entry name" value="TUBULIN MONOGLYCYLASE TTLL3"/>
    <property type="match status" value="1"/>
</dbReference>
<protein>
    <submittedName>
        <fullName evidence="10">Tubulin monoglycylase TTLL3</fullName>
    </submittedName>
</protein>
<evidence type="ECO:0000256" key="7">
    <source>
        <dbReference type="ARBA" id="ARBA00023212"/>
    </source>
</evidence>
<feature type="compositionally biased region" description="Acidic residues" evidence="9">
    <location>
        <begin position="136"/>
        <end position="149"/>
    </location>
</feature>
<evidence type="ECO:0000256" key="3">
    <source>
        <dbReference type="ARBA" id="ARBA00022598"/>
    </source>
</evidence>
<gene>
    <name evidence="10" type="ORF">GRJ2_001914400</name>
</gene>
<keyword evidence="3" id="KW-0436">Ligase</keyword>
<comment type="catalytic activity">
    <reaction evidence="8">
        <text>L-glutamyl-[protein] + glycine + ATP = glycyl-L-glutamyl-[protein] + ADP + phosphate + H(+)</text>
        <dbReference type="Rhea" id="RHEA:67180"/>
        <dbReference type="Rhea" id="RHEA-COMP:10208"/>
        <dbReference type="Rhea" id="RHEA-COMP:17207"/>
        <dbReference type="ChEBI" id="CHEBI:15378"/>
        <dbReference type="ChEBI" id="CHEBI:29973"/>
        <dbReference type="ChEBI" id="CHEBI:30616"/>
        <dbReference type="ChEBI" id="CHEBI:43474"/>
        <dbReference type="ChEBI" id="CHEBI:57305"/>
        <dbReference type="ChEBI" id="CHEBI:167890"/>
        <dbReference type="ChEBI" id="CHEBI:456216"/>
    </reaction>
    <physiologicalReaction direction="left-to-right" evidence="8">
        <dbReference type="Rhea" id="RHEA:67181"/>
    </physiologicalReaction>
</comment>
<feature type="region of interest" description="Disordered" evidence="9">
    <location>
        <begin position="1"/>
        <end position="29"/>
    </location>
</feature>
<comment type="subcellular location">
    <subcellularLocation>
        <location evidence="1">Cytoplasm</location>
        <location evidence="1">Cytoskeleton</location>
        <location evidence="1">Flagellum axoneme</location>
    </subcellularLocation>
</comment>
<keyword evidence="6" id="KW-0282">Flagellum</keyword>
<dbReference type="Pfam" id="PF03133">
    <property type="entry name" value="TTL"/>
    <property type="match status" value="1"/>
</dbReference>
<evidence type="ECO:0000256" key="8">
    <source>
        <dbReference type="ARBA" id="ARBA00048944"/>
    </source>
</evidence>
<reference evidence="10 11" key="1">
    <citation type="submission" date="2024-06" db="EMBL/GenBank/DDBJ databases">
        <title>The draft genome of Grus japonensis, version 3.</title>
        <authorList>
            <person name="Nabeshima K."/>
            <person name="Suzuki S."/>
            <person name="Onuma M."/>
        </authorList>
    </citation>
    <scope>NUCLEOTIDE SEQUENCE [LARGE SCALE GENOMIC DNA]</scope>
    <source>
        <strain evidence="10 11">451A</strain>
    </source>
</reference>
<evidence type="ECO:0000313" key="11">
    <source>
        <dbReference type="Proteomes" id="UP001623348"/>
    </source>
</evidence>
<keyword evidence="11" id="KW-1185">Reference proteome</keyword>
<evidence type="ECO:0000313" key="10">
    <source>
        <dbReference type="EMBL" id="GAB0194491.1"/>
    </source>
</evidence>
<comment type="caution">
    <text evidence="10">The sequence shown here is derived from an EMBL/GenBank/DDBJ whole genome shotgun (WGS) entry which is preliminary data.</text>
</comment>
<dbReference type="SUPFAM" id="SSF56059">
    <property type="entry name" value="Glutathione synthetase ATP-binding domain-like"/>
    <property type="match status" value="1"/>
</dbReference>
<dbReference type="PROSITE" id="PS51221">
    <property type="entry name" value="TTL"/>
    <property type="match status" value="1"/>
</dbReference>